<keyword evidence="6 7" id="KW-0472">Membrane</keyword>
<evidence type="ECO:0000256" key="3">
    <source>
        <dbReference type="ARBA" id="ARBA00022475"/>
    </source>
</evidence>
<dbReference type="EMBL" id="JBHRSJ010000017">
    <property type="protein sequence ID" value="MFC2972579.1"/>
    <property type="molecule type" value="Genomic_DNA"/>
</dbReference>
<dbReference type="Pfam" id="PF13677">
    <property type="entry name" value="MotB_plug"/>
    <property type="match status" value="1"/>
</dbReference>
<keyword evidence="10" id="KW-0282">Flagellum</keyword>
<evidence type="ECO:0000313" key="10">
    <source>
        <dbReference type="EMBL" id="MFC2972579.1"/>
    </source>
</evidence>
<dbReference type="InterPro" id="IPR036737">
    <property type="entry name" value="OmpA-like_sf"/>
</dbReference>
<evidence type="ECO:0000313" key="11">
    <source>
        <dbReference type="Proteomes" id="UP001595457"/>
    </source>
</evidence>
<organism evidence="10 11">
    <name type="scientific">Azotobacter bryophylli</name>
    <dbReference type="NCBI Taxonomy" id="1986537"/>
    <lineage>
        <taxon>Bacteria</taxon>
        <taxon>Pseudomonadati</taxon>
        <taxon>Pseudomonadota</taxon>
        <taxon>Gammaproteobacteria</taxon>
        <taxon>Pseudomonadales</taxon>
        <taxon>Pseudomonadaceae</taxon>
        <taxon>Azotobacter</taxon>
    </lineage>
</organism>
<feature type="compositionally biased region" description="Low complexity" evidence="8">
    <location>
        <begin position="1"/>
        <end position="14"/>
    </location>
</feature>
<keyword evidence="11" id="KW-1185">Reference proteome</keyword>
<keyword evidence="5" id="KW-1133">Transmembrane helix</keyword>
<comment type="similarity">
    <text evidence="2">Belongs to the MotB family.</text>
</comment>
<dbReference type="Gene3D" id="3.30.1330.60">
    <property type="entry name" value="OmpA-like domain"/>
    <property type="match status" value="1"/>
</dbReference>
<dbReference type="SUPFAM" id="SSF103088">
    <property type="entry name" value="OmpA-like"/>
    <property type="match status" value="1"/>
</dbReference>
<evidence type="ECO:0000259" key="9">
    <source>
        <dbReference type="PROSITE" id="PS51123"/>
    </source>
</evidence>
<evidence type="ECO:0000256" key="8">
    <source>
        <dbReference type="SAM" id="MobiDB-lite"/>
    </source>
</evidence>
<evidence type="ECO:0000256" key="7">
    <source>
        <dbReference type="PROSITE-ProRule" id="PRU00473"/>
    </source>
</evidence>
<reference evidence="11" key="1">
    <citation type="journal article" date="2019" name="Int. J. Syst. Evol. Microbiol.">
        <title>The Global Catalogue of Microorganisms (GCM) 10K type strain sequencing project: providing services to taxonomists for standard genome sequencing and annotation.</title>
        <authorList>
            <consortium name="The Broad Institute Genomics Platform"/>
            <consortium name="The Broad Institute Genome Sequencing Center for Infectious Disease"/>
            <person name="Wu L."/>
            <person name="Ma J."/>
        </authorList>
    </citation>
    <scope>NUCLEOTIDE SEQUENCE [LARGE SCALE GENOMIC DNA]</scope>
    <source>
        <strain evidence="11">KCTC 62195</strain>
    </source>
</reference>
<keyword evidence="4" id="KW-0812">Transmembrane</keyword>
<evidence type="ECO:0000256" key="6">
    <source>
        <dbReference type="ARBA" id="ARBA00023136"/>
    </source>
</evidence>
<sequence>MSEPTESSAAAAPAASPPPTSLSTAKQELLARQRALELELNQARQSARFAKRQAAEKSEEAPEEEEAEGWLLTYLDTMTLMLVLLVVMLSFAGKGRHDQAESAGRGIMPAGDGLLPGGAGLIDRQTQAKPVPPEEAPANPNAQDPLAGLPLDKLGKDIEVVVQKGTVSFRISSEILFDSARSDLSLDGLKVLQQLIPVFNSSQHNVVVVGHTDSVPISSARFPSNWELSSARAGSVVRYLQANGVDGRRLRAVGYADTQPLADNATAEGRARNRRVELVLEAPR</sequence>
<protein>
    <submittedName>
        <fullName evidence="10">Flagellar motor protein MotB</fullName>
    </submittedName>
</protein>
<dbReference type="PROSITE" id="PS51123">
    <property type="entry name" value="OMPA_2"/>
    <property type="match status" value="1"/>
</dbReference>
<feature type="region of interest" description="Disordered" evidence="8">
    <location>
        <begin position="44"/>
        <end position="67"/>
    </location>
</feature>
<keyword evidence="10" id="KW-0966">Cell projection</keyword>
<dbReference type="Pfam" id="PF00691">
    <property type="entry name" value="OmpA"/>
    <property type="match status" value="1"/>
</dbReference>
<dbReference type="RefSeq" id="WP_377814224.1">
    <property type="nucleotide sequence ID" value="NZ_JBHRSJ010000017.1"/>
</dbReference>
<name>A0ABV7ATB0_9GAMM</name>
<keyword evidence="3" id="KW-1003">Cell membrane</keyword>
<dbReference type="PANTHER" id="PTHR30329:SF20">
    <property type="entry name" value="EXPORTED PROTEIN"/>
    <property type="match status" value="1"/>
</dbReference>
<keyword evidence="10" id="KW-0969">Cilium</keyword>
<dbReference type="InterPro" id="IPR006665">
    <property type="entry name" value="OmpA-like"/>
</dbReference>
<accession>A0ABV7ATB0</accession>
<feature type="domain" description="OmpA-like" evidence="9">
    <location>
        <begin position="164"/>
        <end position="284"/>
    </location>
</feature>
<evidence type="ECO:0000256" key="4">
    <source>
        <dbReference type="ARBA" id="ARBA00022692"/>
    </source>
</evidence>
<dbReference type="PANTHER" id="PTHR30329">
    <property type="entry name" value="STATOR ELEMENT OF FLAGELLAR MOTOR COMPLEX"/>
    <property type="match status" value="1"/>
</dbReference>
<gene>
    <name evidence="10" type="ORF">ACFOJE_10200</name>
</gene>
<feature type="region of interest" description="Disordered" evidence="8">
    <location>
        <begin position="118"/>
        <end position="144"/>
    </location>
</feature>
<dbReference type="CDD" id="cd07185">
    <property type="entry name" value="OmpA_C-like"/>
    <property type="match status" value="1"/>
</dbReference>
<evidence type="ECO:0000256" key="5">
    <source>
        <dbReference type="ARBA" id="ARBA00022989"/>
    </source>
</evidence>
<dbReference type="InterPro" id="IPR025713">
    <property type="entry name" value="MotB-like_N_dom"/>
</dbReference>
<comment type="subcellular location">
    <subcellularLocation>
        <location evidence="1">Cell membrane</location>
        <topology evidence="1">Single-pass membrane protein</topology>
    </subcellularLocation>
</comment>
<feature type="region of interest" description="Disordered" evidence="8">
    <location>
        <begin position="1"/>
        <end position="25"/>
    </location>
</feature>
<proteinExistence type="inferred from homology"/>
<dbReference type="InterPro" id="IPR050330">
    <property type="entry name" value="Bact_OuterMem_StrucFunc"/>
</dbReference>
<evidence type="ECO:0000256" key="2">
    <source>
        <dbReference type="ARBA" id="ARBA00008914"/>
    </source>
</evidence>
<evidence type="ECO:0000256" key="1">
    <source>
        <dbReference type="ARBA" id="ARBA00004162"/>
    </source>
</evidence>
<comment type="caution">
    <text evidence="10">The sequence shown here is derived from an EMBL/GenBank/DDBJ whole genome shotgun (WGS) entry which is preliminary data.</text>
</comment>
<dbReference type="Proteomes" id="UP001595457">
    <property type="component" value="Unassembled WGS sequence"/>
</dbReference>